<dbReference type="EMBL" id="JAFLVT010000020">
    <property type="protein sequence ID" value="MBO0450532.1"/>
    <property type="molecule type" value="Genomic_DNA"/>
</dbReference>
<proteinExistence type="predicted"/>
<feature type="domain" description="Fluoroacetyl-CoA-specific thioesterase-like" evidence="1">
    <location>
        <begin position="8"/>
        <end position="109"/>
    </location>
</feature>
<name>A0ABS3HAP2_9ENTE</name>
<organism evidence="2 3">
    <name type="scientific">Candidatus Enterococcus myersii</name>
    <dbReference type="NCBI Taxonomy" id="2815322"/>
    <lineage>
        <taxon>Bacteria</taxon>
        <taxon>Bacillati</taxon>
        <taxon>Bacillota</taxon>
        <taxon>Bacilli</taxon>
        <taxon>Lactobacillales</taxon>
        <taxon>Enterococcaceae</taxon>
        <taxon>Enterococcus</taxon>
    </lineage>
</organism>
<sequence length="117" mass="12937">MRQKQFTVTKDLTAEKMGSGGLAVLATPAVVQMVENTCFEYLQEKLDSTKTTVGVKFELVHLKPSKIGATITVEVDIELSQSGKTLFLFQCYEGNVVIAKGKHQRVEVKTADFLNQL</sequence>
<dbReference type="RefSeq" id="WP_206905667.1">
    <property type="nucleotide sequence ID" value="NZ_JAFLVT010000020.1"/>
</dbReference>
<evidence type="ECO:0000313" key="2">
    <source>
        <dbReference type="EMBL" id="MBO0450532.1"/>
    </source>
</evidence>
<accession>A0ABS3HAP2</accession>
<protein>
    <recommendedName>
        <fullName evidence="1">Fluoroacetyl-CoA-specific thioesterase-like domain-containing protein</fullName>
    </recommendedName>
</protein>
<dbReference type="SUPFAM" id="SSF54637">
    <property type="entry name" value="Thioesterase/thiol ester dehydrase-isomerase"/>
    <property type="match status" value="1"/>
</dbReference>
<dbReference type="InterPro" id="IPR025540">
    <property type="entry name" value="FlK"/>
</dbReference>
<evidence type="ECO:0000259" key="1">
    <source>
        <dbReference type="Pfam" id="PF22636"/>
    </source>
</evidence>
<dbReference type="Gene3D" id="3.10.129.10">
    <property type="entry name" value="Hotdog Thioesterase"/>
    <property type="match status" value="1"/>
</dbReference>
<gene>
    <name evidence="2" type="ORF">JZO76_13530</name>
</gene>
<dbReference type="InterPro" id="IPR054485">
    <property type="entry name" value="FlK-like_dom"/>
</dbReference>
<comment type="caution">
    <text evidence="2">The sequence shown here is derived from an EMBL/GenBank/DDBJ whole genome shotgun (WGS) entry which is preliminary data.</text>
</comment>
<dbReference type="Proteomes" id="UP000664256">
    <property type="component" value="Unassembled WGS sequence"/>
</dbReference>
<reference evidence="2 3" key="1">
    <citation type="submission" date="2021-03" db="EMBL/GenBank/DDBJ databases">
        <title>Enterococcal diversity collection.</title>
        <authorList>
            <person name="Gilmore M.S."/>
            <person name="Schwartzman J."/>
            <person name="Van Tyne D."/>
            <person name="Martin M."/>
            <person name="Earl A.M."/>
            <person name="Manson A.L."/>
            <person name="Straub T."/>
            <person name="Salamzade R."/>
            <person name="Saavedra J."/>
            <person name="Lebreton F."/>
            <person name="Prichula J."/>
            <person name="Schaufler K."/>
            <person name="Gaca A."/>
            <person name="Sgardioli B."/>
            <person name="Wagenaar J."/>
            <person name="Strong T."/>
        </authorList>
    </citation>
    <scope>NUCLEOTIDE SEQUENCE [LARGE SCALE GENOMIC DNA]</scope>
    <source>
        <strain evidence="2 3">MJM12</strain>
    </source>
</reference>
<keyword evidence="3" id="KW-1185">Reference proteome</keyword>
<dbReference type="PANTHER" id="PTHR36934">
    <property type="entry name" value="BLR0278 PROTEIN"/>
    <property type="match status" value="1"/>
</dbReference>
<dbReference type="Pfam" id="PF22636">
    <property type="entry name" value="FlK"/>
    <property type="match status" value="1"/>
</dbReference>
<dbReference type="InterPro" id="IPR029069">
    <property type="entry name" value="HotDog_dom_sf"/>
</dbReference>
<dbReference type="PANTHER" id="PTHR36934:SF1">
    <property type="entry name" value="THIOESTERASE DOMAIN-CONTAINING PROTEIN"/>
    <property type="match status" value="1"/>
</dbReference>
<evidence type="ECO:0000313" key="3">
    <source>
        <dbReference type="Proteomes" id="UP000664256"/>
    </source>
</evidence>